<feature type="chain" id="PRO_5026764482" evidence="3">
    <location>
        <begin position="21"/>
        <end position="642"/>
    </location>
</feature>
<sequence>MKIKQLLTLLVIFISLNSFSENDTLTLNDLSIEEVTVFKRGVEIKRVGKVEIPEGRNVLIFPRLESSVESNSIRVKIDNVEILSIQEILNYDISEVKDEIKNIDDTIDGLLKDLKSLQSEESILKTQKQLLYNSTSKKDVDIGNNEIQARLTLLKKELSSINKELFSNGEKQESIAKEIRTLNLKRERITSQIEKNTNAISIEIMSSNKERKNIELKYFSRDAGWNSKYDLKVRDIEQPTILEKWVDIRQNTGRNWENISINISSYHPTTDLKSTSLEKYYIDEMKPDLQSNEPGEIRGKVIDSETLEPVPFANIIIKQKGVQVSGTSSDFDGNFSLRDLKSERYTLEATFVGYKPLRKEIVVVPEEVSNIVIKLDQNLESLKEFEVVDYKVPLIEKDNTSSGNTFTNDRYKPKTRKSSEPQNKKAMTVAGVTINSKKLLNSSNKSFSKLPKKYSIKSSSSKKLNIEKDTVNSDFKLTGIPKNNSNAFVTATIPNWQEYGVPPNSVINIFYQNEFNGVLKLDKSSKTNDTLDLAVGIAKQIILDRDVKIKNDRKGIRQNKRQTTEDITLTVKNTSKSPVIVDLKDQYPLAKNEEIEIELVESGNADVDKDKGILSWEVTLQPNETKEYNFKYTVEYPPNYSY</sequence>
<evidence type="ECO:0000313" key="6">
    <source>
        <dbReference type="EMBL" id="KAB1064294.1"/>
    </source>
</evidence>
<dbReference type="Pfam" id="PF13598">
    <property type="entry name" value="DUF4139"/>
    <property type="match status" value="1"/>
</dbReference>
<evidence type="ECO:0000256" key="1">
    <source>
        <dbReference type="SAM" id="Coils"/>
    </source>
</evidence>
<feature type="signal peptide" evidence="3">
    <location>
        <begin position="1"/>
        <end position="20"/>
    </location>
</feature>
<dbReference type="OrthoDB" id="634585at2"/>
<dbReference type="InterPro" id="IPR025554">
    <property type="entry name" value="DUF4140"/>
</dbReference>
<dbReference type="Pfam" id="PF13600">
    <property type="entry name" value="DUF4140"/>
    <property type="match status" value="1"/>
</dbReference>
<keyword evidence="7" id="KW-1185">Reference proteome</keyword>
<evidence type="ECO:0000259" key="5">
    <source>
        <dbReference type="Pfam" id="PF13600"/>
    </source>
</evidence>
<feature type="region of interest" description="Disordered" evidence="2">
    <location>
        <begin position="401"/>
        <end position="424"/>
    </location>
</feature>
<name>A0A6N6M869_9FLAO</name>
<dbReference type="PANTHER" id="PTHR31005">
    <property type="entry name" value="DUF4139 DOMAIN-CONTAINING PROTEIN"/>
    <property type="match status" value="1"/>
</dbReference>
<dbReference type="Gene3D" id="2.60.40.1120">
    <property type="entry name" value="Carboxypeptidase-like, regulatory domain"/>
    <property type="match status" value="1"/>
</dbReference>
<dbReference type="Proteomes" id="UP000435357">
    <property type="component" value="Unassembled WGS sequence"/>
</dbReference>
<keyword evidence="3" id="KW-0732">Signal</keyword>
<dbReference type="InterPro" id="IPR037291">
    <property type="entry name" value="DUF4139"/>
</dbReference>
<feature type="coiled-coil region" evidence="1">
    <location>
        <begin position="93"/>
        <end position="120"/>
    </location>
</feature>
<evidence type="ECO:0000256" key="2">
    <source>
        <dbReference type="SAM" id="MobiDB-lite"/>
    </source>
</evidence>
<feature type="domain" description="DUF4140" evidence="5">
    <location>
        <begin position="35"/>
        <end position="131"/>
    </location>
</feature>
<gene>
    <name evidence="6" type="ORF">F3059_06225</name>
</gene>
<reference evidence="6 7" key="1">
    <citation type="submission" date="2019-09" db="EMBL/GenBank/DDBJ databases">
        <title>Genomes of Cryomorphaceae.</title>
        <authorList>
            <person name="Bowman J.P."/>
        </authorList>
    </citation>
    <scope>NUCLEOTIDE SEQUENCE [LARGE SCALE GENOMIC DNA]</scope>
    <source>
        <strain evidence="6 7">KCTC 52047</strain>
    </source>
</reference>
<organism evidence="6 7">
    <name type="scientific">Salibacter halophilus</name>
    <dbReference type="NCBI Taxonomy" id="1803916"/>
    <lineage>
        <taxon>Bacteria</taxon>
        <taxon>Pseudomonadati</taxon>
        <taxon>Bacteroidota</taxon>
        <taxon>Flavobacteriia</taxon>
        <taxon>Flavobacteriales</taxon>
        <taxon>Salibacteraceae</taxon>
        <taxon>Salibacter</taxon>
    </lineage>
</organism>
<dbReference type="InterPro" id="IPR011935">
    <property type="entry name" value="CHP02231"/>
</dbReference>
<dbReference type="InterPro" id="IPR008969">
    <property type="entry name" value="CarboxyPept-like_regulatory"/>
</dbReference>
<dbReference type="SUPFAM" id="SSF49464">
    <property type="entry name" value="Carboxypeptidase regulatory domain-like"/>
    <property type="match status" value="1"/>
</dbReference>
<feature type="domain" description="DUF4139" evidence="4">
    <location>
        <begin position="214"/>
        <end position="637"/>
    </location>
</feature>
<dbReference type="EMBL" id="WACR01000005">
    <property type="protein sequence ID" value="KAB1064294.1"/>
    <property type="molecule type" value="Genomic_DNA"/>
</dbReference>
<evidence type="ECO:0000313" key="7">
    <source>
        <dbReference type="Proteomes" id="UP000435357"/>
    </source>
</evidence>
<evidence type="ECO:0000256" key="3">
    <source>
        <dbReference type="SAM" id="SignalP"/>
    </source>
</evidence>
<proteinExistence type="predicted"/>
<keyword evidence="1" id="KW-0175">Coiled coil</keyword>
<feature type="compositionally biased region" description="Basic and acidic residues" evidence="2">
    <location>
        <begin position="409"/>
        <end position="423"/>
    </location>
</feature>
<protein>
    <submittedName>
        <fullName evidence="6">DUF4139 domain-containing protein</fullName>
    </submittedName>
</protein>
<dbReference type="RefSeq" id="WP_151167304.1">
    <property type="nucleotide sequence ID" value="NZ_WACR01000005.1"/>
</dbReference>
<evidence type="ECO:0000259" key="4">
    <source>
        <dbReference type="Pfam" id="PF13598"/>
    </source>
</evidence>
<comment type="caution">
    <text evidence="6">The sequence shown here is derived from an EMBL/GenBank/DDBJ whole genome shotgun (WGS) entry which is preliminary data.</text>
</comment>
<dbReference type="Pfam" id="PF13715">
    <property type="entry name" value="CarbopepD_reg_2"/>
    <property type="match status" value="1"/>
</dbReference>
<dbReference type="PANTHER" id="PTHR31005:SF8">
    <property type="entry name" value="DUF4139 DOMAIN-CONTAINING PROTEIN"/>
    <property type="match status" value="1"/>
</dbReference>
<dbReference type="AlphaFoldDB" id="A0A6N6M869"/>
<accession>A0A6N6M869</accession>